<comment type="caution">
    <text evidence="2">The sequence shown here is derived from an EMBL/GenBank/DDBJ whole genome shotgun (WGS) entry which is preliminary data.</text>
</comment>
<dbReference type="Proteomes" id="UP001209878">
    <property type="component" value="Unassembled WGS sequence"/>
</dbReference>
<name>A0AAD9KQS8_RIDPI</name>
<feature type="signal peptide" evidence="1">
    <location>
        <begin position="1"/>
        <end position="15"/>
    </location>
</feature>
<gene>
    <name evidence="2" type="ORF">NP493_725g01014</name>
</gene>
<evidence type="ECO:0000313" key="2">
    <source>
        <dbReference type="EMBL" id="KAK2175577.1"/>
    </source>
</evidence>
<accession>A0AAD9KQS8</accession>
<protein>
    <submittedName>
        <fullName evidence="2">Uncharacterized protein</fullName>
    </submittedName>
</protein>
<feature type="chain" id="PRO_5042194067" evidence="1">
    <location>
        <begin position="16"/>
        <end position="147"/>
    </location>
</feature>
<organism evidence="2 3">
    <name type="scientific">Ridgeia piscesae</name>
    <name type="common">Tubeworm</name>
    <dbReference type="NCBI Taxonomy" id="27915"/>
    <lineage>
        <taxon>Eukaryota</taxon>
        <taxon>Metazoa</taxon>
        <taxon>Spiralia</taxon>
        <taxon>Lophotrochozoa</taxon>
        <taxon>Annelida</taxon>
        <taxon>Polychaeta</taxon>
        <taxon>Sedentaria</taxon>
        <taxon>Canalipalpata</taxon>
        <taxon>Sabellida</taxon>
        <taxon>Siboglinidae</taxon>
        <taxon>Ridgeia</taxon>
    </lineage>
</organism>
<keyword evidence="1" id="KW-0732">Signal</keyword>
<evidence type="ECO:0000256" key="1">
    <source>
        <dbReference type="SAM" id="SignalP"/>
    </source>
</evidence>
<sequence length="147" mass="15939">MLILFLPFTFSIVLSSNNHVTDRADIESPRDLAITWHINEKLEPSIIAMSVFLVSVMSTLGSSVGLAEVVSGSSEVPCVDFALDPTATGAVVPAVADGKADVTSASVVPLAVIPKIHNDDDNNNINNNIINVIIHRHEWYDKHISFY</sequence>
<keyword evidence="3" id="KW-1185">Reference proteome</keyword>
<evidence type="ECO:0000313" key="3">
    <source>
        <dbReference type="Proteomes" id="UP001209878"/>
    </source>
</evidence>
<dbReference type="AlphaFoldDB" id="A0AAD9KQS8"/>
<proteinExistence type="predicted"/>
<dbReference type="EMBL" id="JAODUO010000722">
    <property type="protein sequence ID" value="KAK2175577.1"/>
    <property type="molecule type" value="Genomic_DNA"/>
</dbReference>
<reference evidence="2" key="1">
    <citation type="journal article" date="2023" name="Mol. Biol. Evol.">
        <title>Third-Generation Sequencing Reveals the Adaptive Role of the Epigenome in Three Deep-Sea Polychaetes.</title>
        <authorList>
            <person name="Perez M."/>
            <person name="Aroh O."/>
            <person name="Sun Y."/>
            <person name="Lan Y."/>
            <person name="Juniper S.K."/>
            <person name="Young C.R."/>
            <person name="Angers B."/>
            <person name="Qian P.Y."/>
        </authorList>
    </citation>
    <scope>NUCLEOTIDE SEQUENCE</scope>
    <source>
        <strain evidence="2">R07B-5</strain>
    </source>
</reference>